<evidence type="ECO:0008006" key="4">
    <source>
        <dbReference type="Google" id="ProtNLM"/>
    </source>
</evidence>
<evidence type="ECO:0000256" key="1">
    <source>
        <dbReference type="SAM" id="MobiDB-lite"/>
    </source>
</evidence>
<feature type="region of interest" description="Disordered" evidence="1">
    <location>
        <begin position="1"/>
        <end position="27"/>
    </location>
</feature>
<dbReference type="Proteomes" id="UP000499080">
    <property type="component" value="Unassembled WGS sequence"/>
</dbReference>
<proteinExistence type="predicted"/>
<accession>A0A4Y2MLT6</accession>
<evidence type="ECO:0000313" key="2">
    <source>
        <dbReference type="EMBL" id="GBN28131.1"/>
    </source>
</evidence>
<comment type="caution">
    <text evidence="2">The sequence shown here is derived from an EMBL/GenBank/DDBJ whole genome shotgun (WGS) entry which is preliminary data.</text>
</comment>
<dbReference type="EMBL" id="BGPR01007605">
    <property type="protein sequence ID" value="GBN28131.1"/>
    <property type="molecule type" value="Genomic_DNA"/>
</dbReference>
<protein>
    <recommendedName>
        <fullName evidence="4">CUB domain-containing protein</fullName>
    </recommendedName>
</protein>
<evidence type="ECO:0000313" key="3">
    <source>
        <dbReference type="Proteomes" id="UP000499080"/>
    </source>
</evidence>
<organism evidence="2 3">
    <name type="scientific">Araneus ventricosus</name>
    <name type="common">Orbweaver spider</name>
    <name type="synonym">Epeira ventricosa</name>
    <dbReference type="NCBI Taxonomy" id="182803"/>
    <lineage>
        <taxon>Eukaryota</taxon>
        <taxon>Metazoa</taxon>
        <taxon>Ecdysozoa</taxon>
        <taxon>Arthropoda</taxon>
        <taxon>Chelicerata</taxon>
        <taxon>Arachnida</taxon>
        <taxon>Araneae</taxon>
        <taxon>Araneomorphae</taxon>
        <taxon>Entelegynae</taxon>
        <taxon>Araneoidea</taxon>
        <taxon>Araneidae</taxon>
        <taxon>Araneus</taxon>
    </lineage>
</organism>
<dbReference type="AlphaFoldDB" id="A0A4Y2MLT6"/>
<gene>
    <name evidence="2" type="ORF">AVEN_114285_1</name>
</gene>
<keyword evidence="3" id="KW-1185">Reference proteome</keyword>
<dbReference type="OrthoDB" id="6435627at2759"/>
<sequence length="73" mass="8246">MDNLSNISSHFDRPQAEDCTYPKGGPGGLISPEDISKSILNYSLTWKVPLDCTWVIKVQEGWKVRLLYSVNAY</sequence>
<reference evidence="2 3" key="1">
    <citation type="journal article" date="2019" name="Sci. Rep.">
        <title>Orb-weaving spider Araneus ventricosus genome elucidates the spidroin gene catalogue.</title>
        <authorList>
            <person name="Kono N."/>
            <person name="Nakamura H."/>
            <person name="Ohtoshi R."/>
            <person name="Moran D.A.P."/>
            <person name="Shinohara A."/>
            <person name="Yoshida Y."/>
            <person name="Fujiwara M."/>
            <person name="Mori M."/>
            <person name="Tomita M."/>
            <person name="Arakawa K."/>
        </authorList>
    </citation>
    <scope>NUCLEOTIDE SEQUENCE [LARGE SCALE GENOMIC DNA]</scope>
</reference>
<name>A0A4Y2MLT6_ARAVE</name>